<evidence type="ECO:0000256" key="2">
    <source>
        <dbReference type="ARBA" id="ARBA00022723"/>
    </source>
</evidence>
<keyword evidence="9" id="KW-1185">Reference proteome</keyword>
<dbReference type="InterPro" id="IPR038508">
    <property type="entry name" value="ArfGAP_dom_sf"/>
</dbReference>
<evidence type="ECO:0000256" key="1">
    <source>
        <dbReference type="ARBA" id="ARBA00022468"/>
    </source>
</evidence>
<dbReference type="Gene3D" id="1.10.220.150">
    <property type="entry name" value="Arf GTPase activating protein"/>
    <property type="match status" value="1"/>
</dbReference>
<feature type="region of interest" description="Disordered" evidence="6">
    <location>
        <begin position="125"/>
        <end position="169"/>
    </location>
</feature>
<dbReference type="InterPro" id="IPR044520">
    <property type="entry name" value="ARF_GAP_AGD5/15"/>
</dbReference>
<feature type="compositionally biased region" description="Basic and acidic residues" evidence="6">
    <location>
        <begin position="125"/>
        <end position="140"/>
    </location>
</feature>
<dbReference type="SUPFAM" id="SSF57863">
    <property type="entry name" value="ArfGap/RecO-like zinc finger"/>
    <property type="match status" value="1"/>
</dbReference>
<keyword evidence="2" id="KW-0479">Metal-binding</keyword>
<protein>
    <recommendedName>
        <fullName evidence="7">Arf-GAP domain-containing protein</fullName>
    </recommendedName>
</protein>
<comment type="caution">
    <text evidence="8">The sequence shown here is derived from an EMBL/GenBank/DDBJ whole genome shotgun (WGS) entry which is preliminary data.</text>
</comment>
<dbReference type="GO" id="GO:0005096">
    <property type="term" value="F:GTPase activator activity"/>
    <property type="evidence" value="ECO:0007669"/>
    <property type="project" value="UniProtKB-KW"/>
</dbReference>
<dbReference type="Proteomes" id="UP000775213">
    <property type="component" value="Unassembled WGS sequence"/>
</dbReference>
<dbReference type="InterPro" id="IPR001164">
    <property type="entry name" value="ArfGAP_dom"/>
</dbReference>
<feature type="compositionally biased region" description="Polar residues" evidence="6">
    <location>
        <begin position="141"/>
        <end position="167"/>
    </location>
</feature>
<dbReference type="CDD" id="cd08204">
    <property type="entry name" value="ArfGap"/>
    <property type="match status" value="1"/>
</dbReference>
<name>A0AAV7GGK5_DENCH</name>
<dbReference type="AlphaFoldDB" id="A0AAV7GGK5"/>
<evidence type="ECO:0000256" key="5">
    <source>
        <dbReference type="PROSITE-ProRule" id="PRU00288"/>
    </source>
</evidence>
<evidence type="ECO:0000256" key="4">
    <source>
        <dbReference type="ARBA" id="ARBA00022833"/>
    </source>
</evidence>
<dbReference type="PROSITE" id="PS50115">
    <property type="entry name" value="ARFGAP"/>
    <property type="match status" value="1"/>
</dbReference>
<keyword evidence="1" id="KW-0343">GTPase activation</keyword>
<dbReference type="PANTHER" id="PTHR46419:SF2">
    <property type="entry name" value="ADP-RIBOSYLATION FACTOR GTPASE-ACTIVATING PROTEIN AGD5"/>
    <property type="match status" value="1"/>
</dbReference>
<gene>
    <name evidence="8" type="ORF">IEQ34_015397</name>
</gene>
<dbReference type="SMART" id="SM00105">
    <property type="entry name" value="ArfGap"/>
    <property type="match status" value="1"/>
</dbReference>
<feature type="domain" description="Arf-GAP" evidence="7">
    <location>
        <begin position="16"/>
        <end position="130"/>
    </location>
</feature>
<evidence type="ECO:0000256" key="6">
    <source>
        <dbReference type="SAM" id="MobiDB-lite"/>
    </source>
</evidence>
<dbReference type="FunFam" id="1.10.220.150:FF:000009">
    <property type="entry name" value="stromal membrane-associated protein 1 isoform X1"/>
    <property type="match status" value="1"/>
</dbReference>
<dbReference type="PANTHER" id="PTHR46419">
    <property type="entry name" value="ADP-RIBOSYLATION FACTOR GTPASE-ACTIVATING PROTEIN AGD5"/>
    <property type="match status" value="1"/>
</dbReference>
<dbReference type="EMBL" id="JAGFBR010000014">
    <property type="protein sequence ID" value="KAH0455365.1"/>
    <property type="molecule type" value="Genomic_DNA"/>
</dbReference>
<dbReference type="PRINTS" id="PR00405">
    <property type="entry name" value="REVINTRACTNG"/>
</dbReference>
<evidence type="ECO:0000313" key="9">
    <source>
        <dbReference type="Proteomes" id="UP000775213"/>
    </source>
</evidence>
<evidence type="ECO:0000313" key="8">
    <source>
        <dbReference type="EMBL" id="KAH0455365.1"/>
    </source>
</evidence>
<evidence type="ECO:0000259" key="7">
    <source>
        <dbReference type="PROSITE" id="PS50115"/>
    </source>
</evidence>
<sequence>MNEKASVSKELDAKHKKILEGLLRLPENKECADCKSKGPRWASVNLGIFVCMQCSGVHRSLGVHISKVRSATLDTWLPEQVAFIQSMGNQKANGYWEAELPPNYDRVGIENFIRAKYEERRWVPKNEKSKAPPREVELRTRNSQLNSTETGGQEITNNAESPNNLKSLQPEHSKPVIIAIPKLPGLVPETKVKAKPVIDLDETQNSATTITATASPPSKLELATDYFDLLSVEKRRSDNGYKSSAVEDDGWADFQSVEANAEANEYAIKKVAEEANATVNEDATKGVLETKLKSASDLENLFKDSSSVTEISGQQNSKENLKDDIMSLFDKSKMVSPFAIHQQQLVYLSQQQALLMAAANSGGTPPTFPVLTQQPGVAITGTSNFASSATNWLNPSIQISRMTPVDRQQDTNKSTQLDSIMPVQSSGNYGSSTSLILHLASLSPCCATDNILEIFEFTEEKELTNLFLKNIKAKRSEWSLKLIIKDQNGSNYIKRLF</sequence>
<proteinExistence type="predicted"/>
<reference evidence="8 9" key="1">
    <citation type="journal article" date="2021" name="Hortic Res">
        <title>Chromosome-scale assembly of the Dendrobium chrysotoxum genome enhances the understanding of orchid evolution.</title>
        <authorList>
            <person name="Zhang Y."/>
            <person name="Zhang G.Q."/>
            <person name="Zhang D."/>
            <person name="Liu X.D."/>
            <person name="Xu X.Y."/>
            <person name="Sun W.H."/>
            <person name="Yu X."/>
            <person name="Zhu X."/>
            <person name="Wang Z.W."/>
            <person name="Zhao X."/>
            <person name="Zhong W.Y."/>
            <person name="Chen H."/>
            <person name="Yin W.L."/>
            <person name="Huang T."/>
            <person name="Niu S.C."/>
            <person name="Liu Z.J."/>
        </authorList>
    </citation>
    <scope>NUCLEOTIDE SEQUENCE [LARGE SCALE GENOMIC DNA]</scope>
    <source>
        <strain evidence="8">Lindl</strain>
    </source>
</reference>
<dbReference type="GO" id="GO:0008270">
    <property type="term" value="F:zinc ion binding"/>
    <property type="evidence" value="ECO:0007669"/>
    <property type="project" value="UniProtKB-KW"/>
</dbReference>
<evidence type="ECO:0000256" key="3">
    <source>
        <dbReference type="ARBA" id="ARBA00022771"/>
    </source>
</evidence>
<keyword evidence="3 5" id="KW-0863">Zinc-finger</keyword>
<organism evidence="8 9">
    <name type="scientific">Dendrobium chrysotoxum</name>
    <name type="common">Orchid</name>
    <dbReference type="NCBI Taxonomy" id="161865"/>
    <lineage>
        <taxon>Eukaryota</taxon>
        <taxon>Viridiplantae</taxon>
        <taxon>Streptophyta</taxon>
        <taxon>Embryophyta</taxon>
        <taxon>Tracheophyta</taxon>
        <taxon>Spermatophyta</taxon>
        <taxon>Magnoliopsida</taxon>
        <taxon>Liliopsida</taxon>
        <taxon>Asparagales</taxon>
        <taxon>Orchidaceae</taxon>
        <taxon>Epidendroideae</taxon>
        <taxon>Malaxideae</taxon>
        <taxon>Dendrobiinae</taxon>
        <taxon>Dendrobium</taxon>
    </lineage>
</organism>
<dbReference type="InterPro" id="IPR037278">
    <property type="entry name" value="ARFGAP/RecO"/>
</dbReference>
<keyword evidence="4" id="KW-0862">Zinc</keyword>
<accession>A0AAV7GGK5</accession>
<dbReference type="Pfam" id="PF01412">
    <property type="entry name" value="ArfGap"/>
    <property type="match status" value="1"/>
</dbReference>